<gene>
    <name evidence="11" type="ORF">FAES_3141</name>
</gene>
<dbReference type="Proteomes" id="UP000011058">
    <property type="component" value="Chromosome"/>
</dbReference>
<dbReference type="InterPro" id="IPR050203">
    <property type="entry name" value="Trp-tRNA_synthetase"/>
</dbReference>
<evidence type="ECO:0000256" key="3">
    <source>
        <dbReference type="ARBA" id="ARBA00022598"/>
    </source>
</evidence>
<dbReference type="GO" id="GO:0005524">
    <property type="term" value="F:ATP binding"/>
    <property type="evidence" value="ECO:0007669"/>
    <property type="project" value="UniProtKB-KW"/>
</dbReference>
<keyword evidence="5 10" id="KW-0067">ATP-binding</keyword>
<proteinExistence type="inferred from homology"/>
<dbReference type="PANTHER" id="PTHR43766:SF1">
    <property type="entry name" value="TRYPTOPHAN--TRNA LIGASE, MITOCHONDRIAL"/>
    <property type="match status" value="1"/>
</dbReference>
<evidence type="ECO:0000256" key="10">
    <source>
        <dbReference type="RuleBase" id="RU363036"/>
    </source>
</evidence>
<dbReference type="NCBIfam" id="TIGR00233">
    <property type="entry name" value="trpS"/>
    <property type="match status" value="1"/>
</dbReference>
<dbReference type="EMBL" id="HE796683">
    <property type="protein sequence ID" value="CCH01150.1"/>
    <property type="molecule type" value="Genomic_DNA"/>
</dbReference>
<keyword evidence="6 10" id="KW-0648">Protein biosynthesis</keyword>
<evidence type="ECO:0000256" key="9">
    <source>
        <dbReference type="NCBIfam" id="TIGR00233"/>
    </source>
</evidence>
<organism evidence="11 12">
    <name type="scientific">Fibrella aestuarina BUZ 2</name>
    <dbReference type="NCBI Taxonomy" id="1166018"/>
    <lineage>
        <taxon>Bacteria</taxon>
        <taxon>Pseudomonadati</taxon>
        <taxon>Bacteroidota</taxon>
        <taxon>Cytophagia</taxon>
        <taxon>Cytophagales</taxon>
        <taxon>Spirosomataceae</taxon>
        <taxon>Fibrella</taxon>
    </lineage>
</organism>
<evidence type="ECO:0000256" key="4">
    <source>
        <dbReference type="ARBA" id="ARBA00022741"/>
    </source>
</evidence>
<keyword evidence="12" id="KW-1185">Reference proteome</keyword>
<dbReference type="OrthoDB" id="9801042at2"/>
<evidence type="ECO:0000256" key="6">
    <source>
        <dbReference type="ARBA" id="ARBA00022917"/>
    </source>
</evidence>
<evidence type="ECO:0000256" key="2">
    <source>
        <dbReference type="ARBA" id="ARBA00013161"/>
    </source>
</evidence>
<keyword evidence="7 10" id="KW-0030">Aminoacyl-tRNA synthetase</keyword>
<dbReference type="HOGENOM" id="CLU_029244_5_0_10"/>
<dbReference type="PRINTS" id="PR01039">
    <property type="entry name" value="TRNASYNTHTRP"/>
</dbReference>
<dbReference type="CDD" id="cd00806">
    <property type="entry name" value="TrpRS_core"/>
    <property type="match status" value="1"/>
</dbReference>
<protein>
    <recommendedName>
        <fullName evidence="2 9">Tryptophan--tRNA ligase</fullName>
        <ecNumber evidence="2 9">6.1.1.2</ecNumber>
    </recommendedName>
</protein>
<dbReference type="GO" id="GO:0005829">
    <property type="term" value="C:cytosol"/>
    <property type="evidence" value="ECO:0007669"/>
    <property type="project" value="TreeGrafter"/>
</dbReference>
<dbReference type="PANTHER" id="PTHR43766">
    <property type="entry name" value="TRYPTOPHAN--TRNA LIGASE, MITOCHONDRIAL"/>
    <property type="match status" value="1"/>
</dbReference>
<dbReference type="AlphaFoldDB" id="I0KAJ7"/>
<dbReference type="STRING" id="1166018.FAES_3141"/>
<dbReference type="SUPFAM" id="SSF52374">
    <property type="entry name" value="Nucleotidylyl transferase"/>
    <property type="match status" value="1"/>
</dbReference>
<keyword evidence="4 10" id="KW-0547">Nucleotide-binding</keyword>
<evidence type="ECO:0000313" key="11">
    <source>
        <dbReference type="EMBL" id="CCH01150.1"/>
    </source>
</evidence>
<evidence type="ECO:0000313" key="12">
    <source>
        <dbReference type="Proteomes" id="UP000011058"/>
    </source>
</evidence>
<sequence>MARILTGIQSSGRPHLGNILGAILPAINLSKEAGNESFLFIADLHSLTTLRDGTARREYVRAIAATWLAFGYDTVKNTLWRQSRVVEHSELYWYLNCFTPVPMLDNATSYKDKADKLGKSAVSSGLFTYPVLQAADILLYDANLVPVGKDQRQHLEMTRDIASAVNNQYGTEVFVLPEARIDERIMTIPGIDGAKMSKSYNNYIDIFQPANELYKVVKKIKSDSTPLEEPKNPDTDITFQLYALIASAEQTAEMRRNYEAGGYGYGHAKKALYELLVERFATERERFAELMAEGNDELERELTAGEEKARAVASQTIQRVRAVMGFS</sequence>
<keyword evidence="3 10" id="KW-0436">Ligase</keyword>
<dbReference type="Pfam" id="PF00579">
    <property type="entry name" value="tRNA-synt_1b"/>
    <property type="match status" value="1"/>
</dbReference>
<dbReference type="EC" id="6.1.1.2" evidence="2 9"/>
<dbReference type="Gene3D" id="3.40.50.620">
    <property type="entry name" value="HUPs"/>
    <property type="match status" value="1"/>
</dbReference>
<dbReference type="InterPro" id="IPR002306">
    <property type="entry name" value="Trp-tRNA-ligase"/>
</dbReference>
<comment type="similarity">
    <text evidence="1 10">Belongs to the class-I aminoacyl-tRNA synthetase family.</text>
</comment>
<dbReference type="Gene3D" id="1.10.240.10">
    <property type="entry name" value="Tyrosyl-Transfer RNA Synthetase"/>
    <property type="match status" value="1"/>
</dbReference>
<evidence type="ECO:0000256" key="1">
    <source>
        <dbReference type="ARBA" id="ARBA00005594"/>
    </source>
</evidence>
<dbReference type="eggNOG" id="COG0180">
    <property type="taxonomic scope" value="Bacteria"/>
</dbReference>
<dbReference type="InterPro" id="IPR014729">
    <property type="entry name" value="Rossmann-like_a/b/a_fold"/>
</dbReference>
<dbReference type="FunFam" id="1.10.240.10:FF:000005">
    <property type="entry name" value="Tryptophan--tRNA ligase"/>
    <property type="match status" value="1"/>
</dbReference>
<dbReference type="InterPro" id="IPR002305">
    <property type="entry name" value="aa-tRNA-synth_Ic"/>
</dbReference>
<evidence type="ECO:0000256" key="8">
    <source>
        <dbReference type="ARBA" id="ARBA00049929"/>
    </source>
</evidence>
<name>I0KAJ7_9BACT</name>
<evidence type="ECO:0000256" key="5">
    <source>
        <dbReference type="ARBA" id="ARBA00022840"/>
    </source>
</evidence>
<dbReference type="PATRIC" id="fig|1166018.3.peg.4909"/>
<dbReference type="KEGG" id="fae:FAES_3141"/>
<comment type="catalytic activity">
    <reaction evidence="8">
        <text>tRNA(Trp) + L-tryptophan + ATP = L-tryptophyl-tRNA(Trp) + AMP + diphosphate + H(+)</text>
        <dbReference type="Rhea" id="RHEA:24080"/>
        <dbReference type="Rhea" id="RHEA-COMP:9671"/>
        <dbReference type="Rhea" id="RHEA-COMP:9705"/>
        <dbReference type="ChEBI" id="CHEBI:15378"/>
        <dbReference type="ChEBI" id="CHEBI:30616"/>
        <dbReference type="ChEBI" id="CHEBI:33019"/>
        <dbReference type="ChEBI" id="CHEBI:57912"/>
        <dbReference type="ChEBI" id="CHEBI:78442"/>
        <dbReference type="ChEBI" id="CHEBI:78535"/>
        <dbReference type="ChEBI" id="CHEBI:456215"/>
        <dbReference type="EC" id="6.1.1.2"/>
    </reaction>
</comment>
<evidence type="ECO:0000256" key="7">
    <source>
        <dbReference type="ARBA" id="ARBA00023146"/>
    </source>
</evidence>
<accession>I0KAJ7</accession>
<reference evidence="11 12" key="1">
    <citation type="journal article" date="2012" name="J. Bacteriol.">
        <title>Genome Sequence of Fibrella aestuarina BUZ 2T, a Filamentous Marine Bacterium.</title>
        <authorList>
            <person name="Filippini M."/>
            <person name="Qi W."/>
            <person name="Blom J."/>
            <person name="Goesmann A."/>
            <person name="Smits T.H."/>
            <person name="Bagheri H.C."/>
        </authorList>
    </citation>
    <scope>NUCLEOTIDE SEQUENCE [LARGE SCALE GENOMIC DNA]</scope>
    <source>
        <strain evidence="12">BUZ 2T</strain>
    </source>
</reference>
<dbReference type="GO" id="GO:0004830">
    <property type="term" value="F:tryptophan-tRNA ligase activity"/>
    <property type="evidence" value="ECO:0007669"/>
    <property type="project" value="UniProtKB-UniRule"/>
</dbReference>
<dbReference type="RefSeq" id="WP_015332249.1">
    <property type="nucleotide sequence ID" value="NC_020054.1"/>
</dbReference>
<dbReference type="GO" id="GO:0006436">
    <property type="term" value="P:tryptophanyl-tRNA aminoacylation"/>
    <property type="evidence" value="ECO:0007669"/>
    <property type="project" value="UniProtKB-UniRule"/>
</dbReference>